<feature type="domain" description="Putative collagen-binding" evidence="2">
    <location>
        <begin position="365"/>
        <end position="448"/>
    </location>
</feature>
<comment type="caution">
    <text evidence="4">The sequence shown here is derived from an EMBL/GenBank/DDBJ whole genome shotgun (WGS) entry which is preliminary data.</text>
</comment>
<gene>
    <name evidence="4" type="ORF">FB558_2277</name>
</gene>
<keyword evidence="1" id="KW-0732">Signal</keyword>
<dbReference type="InterPro" id="IPR017853">
    <property type="entry name" value="GH"/>
</dbReference>
<keyword evidence="5" id="KW-1185">Reference proteome</keyword>
<dbReference type="InterPro" id="IPR025277">
    <property type="entry name" value="Apiosidase-like_cat_dom"/>
</dbReference>
<feature type="signal peptide" evidence="1">
    <location>
        <begin position="1"/>
        <end position="23"/>
    </location>
</feature>
<sequence>MRAWAVPVAAALLCAAWAGPAEPAPRSVAHAQEQPLAPVRVSDDGRFFVHADGRPFFWLADTAWSIFVNLDRAEVQRYLDARAAQGFTVIQAVAVFPQAGGPGPNRYGHDPLAEGMTPAVSDSGDDYWDHVDFVIDAAAERGLRIGLLPVWADKQAGELVTTENAGAYGEFLGARYRDRVVWIMGGDSGADGVEDVWRALAEGVAVGANGRPDHTGLLMTYHPRGDQTSAEWFHDDEWLSFNMLQGGHCRRWDNLLGLIEGNYARTPPKPFLDGESIYEDHPICWKPEDGFSTPEDVRRNAYWSVFGGAAGHTYGHHAVWQFLIEDGDASLGARGTWTEALDFPAGQQMRHLRALVESRPYLTRIPDQSVVDGSGVRATRDADGSYLMAYTTDGAAFAVDTTVLTGDALRAWWYDPRTGTATDAGTVERGASVEFGPPEETDWVLVVDDAARGFGPPGS</sequence>
<evidence type="ECO:0000313" key="5">
    <source>
        <dbReference type="Proteomes" id="UP000315677"/>
    </source>
</evidence>
<dbReference type="Pfam" id="PF12904">
    <property type="entry name" value="Collagen_bind_2"/>
    <property type="match status" value="1"/>
</dbReference>
<dbReference type="OrthoDB" id="8108447at2"/>
<dbReference type="RefSeq" id="WP_142051406.1">
    <property type="nucleotide sequence ID" value="NZ_VFPA01000001.1"/>
</dbReference>
<dbReference type="Gene3D" id="3.20.20.80">
    <property type="entry name" value="Glycosidases"/>
    <property type="match status" value="1"/>
</dbReference>
<reference evidence="4 5" key="1">
    <citation type="submission" date="2019-06" db="EMBL/GenBank/DDBJ databases">
        <title>Sequencing the genomes of 1000 actinobacteria strains.</title>
        <authorList>
            <person name="Klenk H.-P."/>
        </authorList>
    </citation>
    <scope>NUCLEOTIDE SEQUENCE [LARGE SCALE GENOMIC DNA]</scope>
    <source>
        <strain evidence="4 5">DSM 45301</strain>
    </source>
</reference>
<proteinExistence type="predicted"/>
<dbReference type="EMBL" id="VFPA01000001">
    <property type="protein sequence ID" value="TQM15489.1"/>
    <property type="molecule type" value="Genomic_DNA"/>
</dbReference>
<evidence type="ECO:0000256" key="1">
    <source>
        <dbReference type="SAM" id="SignalP"/>
    </source>
</evidence>
<dbReference type="PANTHER" id="PTHR37836:SF3">
    <property type="entry name" value="ENDOGLUCANASE"/>
    <property type="match status" value="1"/>
</dbReference>
<protein>
    <submittedName>
        <fullName evidence="4">Collagenase-like protein with putative collagen-binding domain</fullName>
    </submittedName>
</protein>
<evidence type="ECO:0000259" key="3">
    <source>
        <dbReference type="Pfam" id="PF13204"/>
    </source>
</evidence>
<dbReference type="SUPFAM" id="SSF51445">
    <property type="entry name" value="(Trans)glycosidases"/>
    <property type="match status" value="1"/>
</dbReference>
<dbReference type="InterPro" id="IPR024749">
    <property type="entry name" value="Collagen-bd_put"/>
</dbReference>
<evidence type="ECO:0000313" key="4">
    <source>
        <dbReference type="EMBL" id="TQM15489.1"/>
    </source>
</evidence>
<evidence type="ECO:0000259" key="2">
    <source>
        <dbReference type="Pfam" id="PF12904"/>
    </source>
</evidence>
<feature type="domain" description="Apiosidase-like catalytic" evidence="3">
    <location>
        <begin position="42"/>
        <end position="362"/>
    </location>
</feature>
<accession>A0A543E209</accession>
<dbReference type="PANTHER" id="PTHR37836">
    <property type="entry name" value="LMO1036 PROTEIN"/>
    <property type="match status" value="1"/>
</dbReference>
<dbReference type="AlphaFoldDB" id="A0A543E209"/>
<dbReference type="Proteomes" id="UP000315677">
    <property type="component" value="Unassembled WGS sequence"/>
</dbReference>
<feature type="chain" id="PRO_5039064294" evidence="1">
    <location>
        <begin position="24"/>
        <end position="459"/>
    </location>
</feature>
<name>A0A543E209_9PSEU</name>
<dbReference type="Pfam" id="PF13204">
    <property type="entry name" value="Apiosidase"/>
    <property type="match status" value="1"/>
</dbReference>
<organism evidence="4 5">
    <name type="scientific">Pseudonocardia kunmingensis</name>
    <dbReference type="NCBI Taxonomy" id="630975"/>
    <lineage>
        <taxon>Bacteria</taxon>
        <taxon>Bacillati</taxon>
        <taxon>Actinomycetota</taxon>
        <taxon>Actinomycetes</taxon>
        <taxon>Pseudonocardiales</taxon>
        <taxon>Pseudonocardiaceae</taxon>
        <taxon>Pseudonocardia</taxon>
    </lineage>
</organism>